<dbReference type="EMBL" id="CP042436">
    <property type="protein sequence ID" value="QEC63337.1"/>
    <property type="molecule type" value="Genomic_DNA"/>
</dbReference>
<evidence type="ECO:0000313" key="2">
    <source>
        <dbReference type="Proteomes" id="UP000321479"/>
    </source>
</evidence>
<dbReference type="PROSITE" id="PS51257">
    <property type="entry name" value="PROKAR_LIPOPROTEIN"/>
    <property type="match status" value="1"/>
</dbReference>
<sequence length="220" mass="25185">MKKVVGYLFLAITLGCNQSQPKRTPAESISNEAVKEAVKSEDTLQAIINANIRKQPTTDTVFLGFIFGMTRKDVNSHVNLLIKEKKLFINEDDQRYEYRLSLGLIKANASIAPDYKDNKLYKLTLIITPTDDIITEDLVYQQTALLYMKKYTSFDFFKEPDLINTNNPQYHWIKNNLHIYQHKTIEGTIVSYINMPVEQALDQKGKADADSAKLSTQKDI</sequence>
<keyword evidence="2" id="KW-1185">Reference proteome</keyword>
<reference evidence="1 2" key="1">
    <citation type="journal article" date="2017" name="Curr. Microbiol.">
        <title>Mucilaginibacter ginsenosidivorans sp. nov., Isolated from Soil of Ginseng Field.</title>
        <authorList>
            <person name="Kim M.M."/>
            <person name="Siddiqi M.Z."/>
            <person name="Im W.T."/>
        </authorList>
    </citation>
    <scope>NUCLEOTIDE SEQUENCE [LARGE SCALE GENOMIC DNA]</scope>
    <source>
        <strain evidence="1 2">Gsoil 3017</strain>
    </source>
</reference>
<gene>
    <name evidence="1" type="ORF">FRZ54_12380</name>
</gene>
<dbReference type="OrthoDB" id="119619at117747"/>
<evidence type="ECO:0000313" key="1">
    <source>
        <dbReference type="EMBL" id="QEC63337.1"/>
    </source>
</evidence>
<dbReference type="RefSeq" id="WP_147031913.1">
    <property type="nucleotide sequence ID" value="NZ_CP042436.1"/>
</dbReference>
<name>A0A5B8UW32_9SPHI</name>
<organism evidence="1 2">
    <name type="scientific">Mucilaginibacter ginsenosidivorans</name>
    <dbReference type="NCBI Taxonomy" id="398053"/>
    <lineage>
        <taxon>Bacteria</taxon>
        <taxon>Pseudomonadati</taxon>
        <taxon>Bacteroidota</taxon>
        <taxon>Sphingobacteriia</taxon>
        <taxon>Sphingobacteriales</taxon>
        <taxon>Sphingobacteriaceae</taxon>
        <taxon>Mucilaginibacter</taxon>
    </lineage>
</organism>
<proteinExistence type="predicted"/>
<protein>
    <submittedName>
        <fullName evidence="1">Uncharacterized protein</fullName>
    </submittedName>
</protein>
<dbReference type="AlphaFoldDB" id="A0A5B8UW32"/>
<dbReference type="Proteomes" id="UP000321479">
    <property type="component" value="Chromosome"/>
</dbReference>
<dbReference type="KEGG" id="mgin:FRZ54_12380"/>
<accession>A0A5B8UW32</accession>